<dbReference type="EMBL" id="LN714499">
    <property type="protein sequence ID" value="CEL76217.1"/>
    <property type="molecule type" value="Genomic_DNA"/>
</dbReference>
<evidence type="ECO:0000259" key="8">
    <source>
        <dbReference type="Pfam" id="PF18383"/>
    </source>
</evidence>
<evidence type="ECO:0000256" key="2">
    <source>
        <dbReference type="ARBA" id="ARBA00022794"/>
    </source>
</evidence>
<feature type="domain" description="IFT81 calponin homology" evidence="8">
    <location>
        <begin position="7"/>
        <end position="80"/>
    </location>
</feature>
<dbReference type="GO" id="GO:0015631">
    <property type="term" value="F:tubulin binding"/>
    <property type="evidence" value="ECO:0007669"/>
    <property type="project" value="InterPro"/>
</dbReference>
<feature type="coiled-coil region" evidence="7">
    <location>
        <begin position="428"/>
        <end position="533"/>
    </location>
</feature>
<comment type="similarity">
    <text evidence="6">Belongs to the IFT81 family.</text>
</comment>
<evidence type="ECO:0000256" key="3">
    <source>
        <dbReference type="ARBA" id="ARBA00023054"/>
    </source>
</evidence>
<keyword evidence="2" id="KW-0970">Cilium biogenesis/degradation</keyword>
<dbReference type="GO" id="GO:0030992">
    <property type="term" value="C:intraciliary transport particle B"/>
    <property type="evidence" value="ECO:0007669"/>
    <property type="project" value="InterPro"/>
</dbReference>
<evidence type="ECO:0000256" key="1">
    <source>
        <dbReference type="ARBA" id="ARBA00004138"/>
    </source>
</evidence>
<evidence type="ECO:0000256" key="7">
    <source>
        <dbReference type="SAM" id="Coils"/>
    </source>
</evidence>
<name>A0A0F7V4S8_TOXGV</name>
<reference evidence="9" key="1">
    <citation type="journal article" date="2015" name="PLoS ONE">
        <title>Comprehensive Evaluation of Toxoplasma gondii VEG and Neospora caninum LIV Genomes with Tachyzoite Stage Transcriptome and Proteome Defines Novel Transcript Features.</title>
        <authorList>
            <person name="Ramaprasad A."/>
            <person name="Mourier T."/>
            <person name="Naeem R."/>
            <person name="Malas T.B."/>
            <person name="Moussa E."/>
            <person name="Panigrahi A."/>
            <person name="Vermont S.J."/>
            <person name="Otto T.D."/>
            <person name="Wastling J."/>
            <person name="Pain A."/>
        </authorList>
    </citation>
    <scope>NUCLEOTIDE SEQUENCE</scope>
    <source>
        <strain evidence="9">VEG</strain>
    </source>
</reference>
<dbReference type="PANTHER" id="PTHR15614">
    <property type="entry name" value="INTRAFLAGELLAR TRANSPORT PROTEIN 81 HOMOLOG"/>
    <property type="match status" value="1"/>
</dbReference>
<keyword evidence="3 7" id="KW-0175">Coiled coil</keyword>
<gene>
    <name evidence="9" type="ORF">BN1205_107080</name>
</gene>
<evidence type="ECO:0000256" key="5">
    <source>
        <dbReference type="ARBA" id="ARBA00023273"/>
    </source>
</evidence>
<accession>A0A0F7V4S8</accession>
<dbReference type="Gene3D" id="1.10.418.70">
    <property type="entry name" value="Intraflagellar transport protein 81, N-terminal domain"/>
    <property type="match status" value="1"/>
</dbReference>
<dbReference type="GO" id="GO:0042073">
    <property type="term" value="P:intraciliary transport"/>
    <property type="evidence" value="ECO:0007669"/>
    <property type="project" value="InterPro"/>
</dbReference>
<dbReference type="InterPro" id="IPR043016">
    <property type="entry name" value="IFT81_N_sf"/>
</dbReference>
<evidence type="ECO:0000256" key="6">
    <source>
        <dbReference type="ARBA" id="ARBA00043983"/>
    </source>
</evidence>
<dbReference type="InterPro" id="IPR041146">
    <property type="entry name" value="IFT81_CH"/>
</dbReference>
<keyword evidence="4" id="KW-0969">Cilium</keyword>
<feature type="coiled-coil region" evidence="7">
    <location>
        <begin position="296"/>
        <end position="323"/>
    </location>
</feature>
<evidence type="ECO:0000313" key="9">
    <source>
        <dbReference type="EMBL" id="CEL76217.1"/>
    </source>
</evidence>
<proteinExistence type="inferred from homology"/>
<protein>
    <submittedName>
        <fullName evidence="9">Intraflagellar transport protein IFT81</fullName>
    </submittedName>
</protein>
<keyword evidence="5" id="KW-0966">Cell projection</keyword>
<dbReference type="GO" id="GO:0036064">
    <property type="term" value="C:ciliary basal body"/>
    <property type="evidence" value="ECO:0007669"/>
    <property type="project" value="TreeGrafter"/>
</dbReference>
<dbReference type="GO" id="GO:0060271">
    <property type="term" value="P:cilium assembly"/>
    <property type="evidence" value="ECO:0007669"/>
    <property type="project" value="InterPro"/>
</dbReference>
<dbReference type="PANTHER" id="PTHR15614:SF2">
    <property type="entry name" value="INTRAFLAGELLAR TRANSPORT PROTEIN 81 HOMOLOG"/>
    <property type="match status" value="1"/>
</dbReference>
<dbReference type="Pfam" id="PF18383">
    <property type="entry name" value="IFT81_CH"/>
    <property type="match status" value="1"/>
</dbReference>
<dbReference type="InterPro" id="IPR029600">
    <property type="entry name" value="IFT81"/>
</dbReference>
<organism evidence="9">
    <name type="scientific">Toxoplasma gondii (strain ATCC 50861 / VEG)</name>
    <dbReference type="NCBI Taxonomy" id="432359"/>
    <lineage>
        <taxon>Eukaryota</taxon>
        <taxon>Sar</taxon>
        <taxon>Alveolata</taxon>
        <taxon>Apicomplexa</taxon>
        <taxon>Conoidasida</taxon>
        <taxon>Coccidia</taxon>
        <taxon>Eucoccidiorida</taxon>
        <taxon>Eimeriorina</taxon>
        <taxon>Sarcocystidae</taxon>
        <taxon>Toxoplasma</taxon>
    </lineage>
</organism>
<comment type="subcellular location">
    <subcellularLocation>
        <location evidence="1">Cell projection</location>
        <location evidence="1">Cilium</location>
    </subcellularLocation>
</comment>
<feature type="coiled-coil region" evidence="7">
    <location>
        <begin position="237"/>
        <end position="267"/>
    </location>
</feature>
<dbReference type="AlphaFoldDB" id="A0A0F7V4S8"/>
<evidence type="ECO:0000256" key="4">
    <source>
        <dbReference type="ARBA" id="ARBA00023069"/>
    </source>
</evidence>
<keyword evidence="9" id="KW-0282">Flagellum</keyword>
<sequence length="542" mass="61578">MTSAQMIKEIVEGLNKHPFSMKTSLVAFDQEKPQGLLEILGKVLAYVDPERHKVDIQNESPESFFLRVAEAVHVLGYNASFDGAYLAKFLVNIEIPTDFLAKDSQLADAYHEYKELQEKFKIFHSSTEQAESSSGGFSECKHEIQRLEKGATRSCIGYVVVIFMFGQTHLTNFLSVARELRAAQLEETTLAFRSQQQTDYFNYLSEQLDTTRKLLQALQALSGDPERGAAAYLKVLRQEERRTAEALAACIRELQQKQERLAEVNAVASGPPPRQEALVELQCALTSLQEETHATEDASSEELQILIEKKKALEREVRNELAAQQCATMKRSAAENEFRNARGYCFMSKDEFATYAEMLRQKTSLFKMLKMKEAEAETARAKAIEELVRERGVHGFQERQTELQSLSETLKTAVREKIVLPFCPCGMAAEVLQRLDELRIRIEKERAEGRDKLAPLLEKLDRKKQEEAELKRVYDAKKTKYLGLKAELEKPLESLRATVAALQAETEKLVAEREESNSECKTAERLLERAEKEQKCKSIVSC</sequence>